<comment type="caution">
    <text evidence="1">The sequence shown here is derived from an EMBL/GenBank/DDBJ whole genome shotgun (WGS) entry which is preliminary data.</text>
</comment>
<reference evidence="1" key="1">
    <citation type="submission" date="2009-10" db="EMBL/GenBank/DDBJ databases">
        <title>Diversity of trophic interactions inside an arsenic-rich microbial ecosystem.</title>
        <authorList>
            <person name="Bertin P.N."/>
            <person name="Heinrich-Salmeron A."/>
            <person name="Pelletier E."/>
            <person name="Goulhen-Chollet F."/>
            <person name="Arsene-Ploetze F."/>
            <person name="Gallien S."/>
            <person name="Calteau A."/>
            <person name="Vallenet D."/>
            <person name="Casiot C."/>
            <person name="Chane-Woon-Ming B."/>
            <person name="Giloteaux L."/>
            <person name="Barakat M."/>
            <person name="Bonnefoy V."/>
            <person name="Bruneel O."/>
            <person name="Chandler M."/>
            <person name="Cleiss J."/>
            <person name="Duran R."/>
            <person name="Elbaz-Poulichet F."/>
            <person name="Fonknechten N."/>
            <person name="Lauga B."/>
            <person name="Mornico D."/>
            <person name="Ortet P."/>
            <person name="Schaeffer C."/>
            <person name="Siguier P."/>
            <person name="Alexander Thil Smith A."/>
            <person name="Van Dorsselaer A."/>
            <person name="Weissenbach J."/>
            <person name="Medigue C."/>
            <person name="Le Paslier D."/>
        </authorList>
    </citation>
    <scope>NUCLEOTIDE SEQUENCE</scope>
</reference>
<name>E6QIJ2_9ZZZZ</name>
<evidence type="ECO:0000313" key="1">
    <source>
        <dbReference type="EMBL" id="CBI07058.1"/>
    </source>
</evidence>
<organism evidence="1">
    <name type="scientific">mine drainage metagenome</name>
    <dbReference type="NCBI Taxonomy" id="410659"/>
    <lineage>
        <taxon>unclassified sequences</taxon>
        <taxon>metagenomes</taxon>
        <taxon>ecological metagenomes</taxon>
    </lineage>
</organism>
<sequence length="178" mass="18931">MAGKEARDAMKALLVTGMEGAENCAAALKTLLNLEFEVSGGRRAAMAALKHNEYAIVVVDEALVDADPTGADVLWEMTGLAIPLQVNFALSGAQRVAREIRTALSRRDREHALARQAAAVAMETELKTTVAGLLLHSQLALAERELPGPLAEKLRVVADLVGSLRQQLTPGIVGPSRM</sequence>
<proteinExistence type="predicted"/>
<dbReference type="AlphaFoldDB" id="E6QIJ2"/>
<accession>E6QIJ2</accession>
<dbReference type="EMBL" id="CABQ01000056">
    <property type="protein sequence ID" value="CBI07058.1"/>
    <property type="molecule type" value="Genomic_DNA"/>
</dbReference>
<protein>
    <submittedName>
        <fullName evidence="1">Uncharacterized protein</fullName>
    </submittedName>
</protein>
<gene>
    <name evidence="1" type="ORF">CARN6_0364</name>
</gene>